<gene>
    <name evidence="2" type="ORF">AVEN_50889_1</name>
</gene>
<evidence type="ECO:0000313" key="2">
    <source>
        <dbReference type="EMBL" id="GBN93171.1"/>
    </source>
</evidence>
<dbReference type="EMBL" id="BGPR01024821">
    <property type="protein sequence ID" value="GBN93171.1"/>
    <property type="molecule type" value="Genomic_DNA"/>
</dbReference>
<name>A0A4Y2SYX5_ARAVE</name>
<evidence type="ECO:0000256" key="1">
    <source>
        <dbReference type="SAM" id="MobiDB-lite"/>
    </source>
</evidence>
<organism evidence="2 3">
    <name type="scientific">Araneus ventricosus</name>
    <name type="common">Orbweaver spider</name>
    <name type="synonym">Epeira ventricosa</name>
    <dbReference type="NCBI Taxonomy" id="182803"/>
    <lineage>
        <taxon>Eukaryota</taxon>
        <taxon>Metazoa</taxon>
        <taxon>Ecdysozoa</taxon>
        <taxon>Arthropoda</taxon>
        <taxon>Chelicerata</taxon>
        <taxon>Arachnida</taxon>
        <taxon>Araneae</taxon>
        <taxon>Araneomorphae</taxon>
        <taxon>Entelegynae</taxon>
        <taxon>Araneoidea</taxon>
        <taxon>Araneidae</taxon>
        <taxon>Araneus</taxon>
    </lineage>
</organism>
<sequence length="98" mass="11044">MEELQWNRVSNLEPSGPKAEILPLGHRGPFSIEGDEDTDMAEKDMSSCKGIIISGRLMSEYNVLTIKNSALHTFLNIHTLLLQKGFGMSTQCWYTQNK</sequence>
<reference evidence="2 3" key="1">
    <citation type="journal article" date="2019" name="Sci. Rep.">
        <title>Orb-weaving spider Araneus ventricosus genome elucidates the spidroin gene catalogue.</title>
        <authorList>
            <person name="Kono N."/>
            <person name="Nakamura H."/>
            <person name="Ohtoshi R."/>
            <person name="Moran D.A.P."/>
            <person name="Shinohara A."/>
            <person name="Yoshida Y."/>
            <person name="Fujiwara M."/>
            <person name="Mori M."/>
            <person name="Tomita M."/>
            <person name="Arakawa K."/>
        </authorList>
    </citation>
    <scope>NUCLEOTIDE SEQUENCE [LARGE SCALE GENOMIC DNA]</scope>
</reference>
<feature type="region of interest" description="Disordered" evidence="1">
    <location>
        <begin position="1"/>
        <end position="38"/>
    </location>
</feature>
<proteinExistence type="predicted"/>
<dbReference type="AlphaFoldDB" id="A0A4Y2SYX5"/>
<evidence type="ECO:0000313" key="3">
    <source>
        <dbReference type="Proteomes" id="UP000499080"/>
    </source>
</evidence>
<keyword evidence="3" id="KW-1185">Reference proteome</keyword>
<dbReference type="Proteomes" id="UP000499080">
    <property type="component" value="Unassembled WGS sequence"/>
</dbReference>
<accession>A0A4Y2SYX5</accession>
<comment type="caution">
    <text evidence="2">The sequence shown here is derived from an EMBL/GenBank/DDBJ whole genome shotgun (WGS) entry which is preliminary data.</text>
</comment>
<protein>
    <submittedName>
        <fullName evidence="2">Uncharacterized protein</fullName>
    </submittedName>
</protein>